<evidence type="ECO:0000313" key="2">
    <source>
        <dbReference type="EMBL" id="MEM5495822.1"/>
    </source>
</evidence>
<sequence length="72" mass="8297">MKFPKSILDYFLVALSLLSFWYVYFSVDRNAIGLRGSSFNKADEPLLFWFGVLFVIGVGVYLLYLAFKKGDE</sequence>
<keyword evidence="1" id="KW-0472">Membrane</keyword>
<gene>
    <name evidence="2" type="ORF">WNY77_00280</name>
</gene>
<dbReference type="RefSeq" id="WP_033187030.1">
    <property type="nucleotide sequence ID" value="NZ_JBBMQS010000001.1"/>
</dbReference>
<dbReference type="EMBL" id="JBBMQS010000001">
    <property type="protein sequence ID" value="MEM5495822.1"/>
    <property type="molecule type" value="Genomic_DNA"/>
</dbReference>
<comment type="caution">
    <text evidence="2">The sequence shown here is derived from an EMBL/GenBank/DDBJ whole genome shotgun (WGS) entry which is preliminary data.</text>
</comment>
<feature type="transmembrane region" description="Helical" evidence="1">
    <location>
        <begin position="47"/>
        <end position="67"/>
    </location>
</feature>
<evidence type="ECO:0000313" key="3">
    <source>
        <dbReference type="Proteomes" id="UP001461163"/>
    </source>
</evidence>
<dbReference type="Proteomes" id="UP001461163">
    <property type="component" value="Unassembled WGS sequence"/>
</dbReference>
<reference evidence="2 3" key="1">
    <citation type="submission" date="2024-03" db="EMBL/GenBank/DDBJ databases">
        <title>Community enrichment and isolation of bacterial strains for fucoidan degradation.</title>
        <authorList>
            <person name="Sichert A."/>
        </authorList>
    </citation>
    <scope>NUCLEOTIDE SEQUENCE [LARGE SCALE GENOMIC DNA]</scope>
    <source>
        <strain evidence="2 3">AS12</strain>
    </source>
</reference>
<proteinExistence type="predicted"/>
<keyword evidence="1" id="KW-0812">Transmembrane</keyword>
<feature type="transmembrane region" description="Helical" evidence="1">
    <location>
        <begin position="7"/>
        <end position="27"/>
    </location>
</feature>
<keyword evidence="3" id="KW-1185">Reference proteome</keyword>
<evidence type="ECO:0000256" key="1">
    <source>
        <dbReference type="SAM" id="Phobius"/>
    </source>
</evidence>
<protein>
    <submittedName>
        <fullName evidence="2">Uncharacterized protein</fullName>
    </submittedName>
</protein>
<keyword evidence="1" id="KW-1133">Transmembrane helix</keyword>
<organism evidence="2 3">
    <name type="scientific">Paraglaciecola mesophila</name>
    <dbReference type="NCBI Taxonomy" id="197222"/>
    <lineage>
        <taxon>Bacteria</taxon>
        <taxon>Pseudomonadati</taxon>
        <taxon>Pseudomonadota</taxon>
        <taxon>Gammaproteobacteria</taxon>
        <taxon>Alteromonadales</taxon>
        <taxon>Alteromonadaceae</taxon>
        <taxon>Paraglaciecola</taxon>
    </lineage>
</organism>
<name>A0ABU9SPM9_9ALTE</name>
<accession>A0ABU9SPM9</accession>